<dbReference type="Gene3D" id="3.40.1090.10">
    <property type="entry name" value="Cytosolic phospholipase A2 catalytic domain"/>
    <property type="match status" value="2"/>
</dbReference>
<evidence type="ECO:0000313" key="6">
    <source>
        <dbReference type="EMBL" id="BAU16721.1"/>
    </source>
</evidence>
<dbReference type="InterPro" id="IPR016035">
    <property type="entry name" value="Acyl_Trfase/lysoPLipase"/>
</dbReference>
<dbReference type="InterPro" id="IPR050301">
    <property type="entry name" value="NTE"/>
</dbReference>
<keyword evidence="1 4" id="KW-0378">Hydrolase</keyword>
<protein>
    <submittedName>
        <fullName evidence="6">Phospholipase patatin family</fullName>
    </submittedName>
</protein>
<dbReference type="Pfam" id="PF19890">
    <property type="entry name" value="DUF6363"/>
    <property type="match status" value="1"/>
</dbReference>
<evidence type="ECO:0000256" key="2">
    <source>
        <dbReference type="ARBA" id="ARBA00022963"/>
    </source>
</evidence>
<name>A0A0S3UGR6_PREIN</name>
<dbReference type="InterPro" id="IPR045943">
    <property type="entry name" value="DUF6363"/>
</dbReference>
<dbReference type="Pfam" id="PF01734">
    <property type="entry name" value="Patatin"/>
    <property type="match status" value="1"/>
</dbReference>
<dbReference type="CDD" id="cd07208">
    <property type="entry name" value="Pat_hypo_Ecoli_yjju_like"/>
    <property type="match status" value="1"/>
</dbReference>
<keyword evidence="2 4" id="KW-0442">Lipid degradation</keyword>
<keyword evidence="3 4" id="KW-0443">Lipid metabolism</keyword>
<comment type="caution">
    <text evidence="4">Lacks conserved residue(s) required for the propagation of feature annotation.</text>
</comment>
<dbReference type="PROSITE" id="PS51635">
    <property type="entry name" value="PNPLA"/>
    <property type="match status" value="1"/>
</dbReference>
<feature type="short sequence motif" description="GXGXXG" evidence="4">
    <location>
        <begin position="13"/>
        <end position="18"/>
    </location>
</feature>
<evidence type="ECO:0000259" key="5">
    <source>
        <dbReference type="PROSITE" id="PS51635"/>
    </source>
</evidence>
<dbReference type="STRING" id="28131.BWX40_06770"/>
<dbReference type="InterPro" id="IPR037483">
    <property type="entry name" value="YjjU-like"/>
</dbReference>
<feature type="active site" description="Proton acceptor" evidence="4">
    <location>
        <position position="167"/>
    </location>
</feature>
<reference evidence="6 7" key="1">
    <citation type="journal article" date="2016" name="DNA Res.">
        <title>The complete genome sequencing of Prevotella intermedia strain OMA14 and a subsequent fine-scale, intra-species genomic comparison reveal an unusual amplification of conjugative and mobile transposons and identify a novel Prevotella-lineage-specific repeat.</title>
        <authorList>
            <person name="Naito M."/>
            <person name="Ogura Y."/>
            <person name="Itoh T."/>
            <person name="Shoji M."/>
            <person name="Okamoto M."/>
            <person name="Hayashi T."/>
            <person name="Nakayama K."/>
        </authorList>
    </citation>
    <scope>NUCLEOTIDE SEQUENCE [LARGE SCALE GENOMIC DNA]</scope>
    <source>
        <strain evidence="6 7">OMA14</strain>
    </source>
</reference>
<accession>A0A0S3UGR6</accession>
<dbReference type="EMBL" id="AP014597">
    <property type="protein sequence ID" value="BAU16721.1"/>
    <property type="molecule type" value="Genomic_DNA"/>
</dbReference>
<evidence type="ECO:0000256" key="1">
    <source>
        <dbReference type="ARBA" id="ARBA00022801"/>
    </source>
</evidence>
<dbReference type="GO" id="GO:0016042">
    <property type="term" value="P:lipid catabolic process"/>
    <property type="evidence" value="ECO:0007669"/>
    <property type="project" value="UniProtKB-UniRule"/>
</dbReference>
<dbReference type="PANTHER" id="PTHR14226">
    <property type="entry name" value="NEUROPATHY TARGET ESTERASE/SWISS CHEESE D.MELANOGASTER"/>
    <property type="match status" value="1"/>
</dbReference>
<dbReference type="RefSeq" id="WP_096404851.1">
    <property type="nucleotide sequence ID" value="NZ_AP014597.1"/>
</dbReference>
<evidence type="ECO:0000256" key="4">
    <source>
        <dbReference type="PROSITE-ProRule" id="PRU01161"/>
    </source>
</evidence>
<dbReference type="Proteomes" id="UP000217431">
    <property type="component" value="Chromosome I"/>
</dbReference>
<feature type="domain" description="PNPLA" evidence="5">
    <location>
        <begin position="9"/>
        <end position="180"/>
    </location>
</feature>
<sequence>MEFDINTGLVLEGGGMRGVFTSGVLDAFMKYDLYFKYIVAVSAGAGNGLSYMSRQPRRARVSNIDLLAKYDYIGFRHLVTQGCIFDPELLYKRFPYEIIPYDYDTYFEKTSLGYTFEIVTTNCETGKSEYLQECSGNRHRLNEIALASSSLPYVTKIVHIDGVPMLDGGIVDSIPLMRAIATGHNKNVVVCTRNKGWRNTGTDLKIPKFIYKNYPRLRVALSHRIEAYNRQLEMIDEYEERGEIKVLRPIKPVEVGRMEKDVEKLEAFYKEGFDIGEDFCKSITSNGLITK</sequence>
<proteinExistence type="predicted"/>
<evidence type="ECO:0000313" key="7">
    <source>
        <dbReference type="Proteomes" id="UP000217431"/>
    </source>
</evidence>
<evidence type="ECO:0000256" key="3">
    <source>
        <dbReference type="ARBA" id="ARBA00023098"/>
    </source>
</evidence>
<gene>
    <name evidence="6" type="ORF">PIOMA14_I_0212</name>
</gene>
<feature type="short sequence motif" description="DGA/G" evidence="4">
    <location>
        <begin position="167"/>
        <end position="169"/>
    </location>
</feature>
<dbReference type="InterPro" id="IPR002641">
    <property type="entry name" value="PNPLA_dom"/>
</dbReference>
<dbReference type="GO" id="GO:0016787">
    <property type="term" value="F:hydrolase activity"/>
    <property type="evidence" value="ECO:0007669"/>
    <property type="project" value="UniProtKB-UniRule"/>
</dbReference>
<dbReference type="AlphaFoldDB" id="A0A0S3UGR6"/>
<feature type="active site" description="Nucleophile" evidence="4">
    <location>
        <position position="42"/>
    </location>
</feature>
<organism evidence="6 7">
    <name type="scientific">Prevotella intermedia</name>
    <dbReference type="NCBI Taxonomy" id="28131"/>
    <lineage>
        <taxon>Bacteria</taxon>
        <taxon>Pseudomonadati</taxon>
        <taxon>Bacteroidota</taxon>
        <taxon>Bacteroidia</taxon>
        <taxon>Bacteroidales</taxon>
        <taxon>Prevotellaceae</taxon>
        <taxon>Prevotella</taxon>
    </lineage>
</organism>
<dbReference type="SUPFAM" id="SSF52151">
    <property type="entry name" value="FabD/lysophospholipase-like"/>
    <property type="match status" value="1"/>
</dbReference>
<dbReference type="PANTHER" id="PTHR14226:SF25">
    <property type="entry name" value="PHOSPHOESTERASE"/>
    <property type="match status" value="1"/>
</dbReference>